<dbReference type="Proteomes" id="UP001528823">
    <property type="component" value="Unassembled WGS sequence"/>
</dbReference>
<evidence type="ECO:0000313" key="1">
    <source>
        <dbReference type="EMBL" id="MDE1462153.1"/>
    </source>
</evidence>
<dbReference type="Gene3D" id="3.40.190.10">
    <property type="entry name" value="Periplasmic binding protein-like II"/>
    <property type="match status" value="2"/>
</dbReference>
<reference evidence="1 2" key="1">
    <citation type="submission" date="2022-11" db="EMBL/GenBank/DDBJ databases">
        <title>Spartinivicinus poritis sp. nov., isolated from scleractinian coral Porites lutea.</title>
        <authorList>
            <person name="Zhang G."/>
            <person name="Cai L."/>
            <person name="Wei Q."/>
        </authorList>
    </citation>
    <scope>NUCLEOTIDE SEQUENCE [LARGE SCALE GENOMIC DNA]</scope>
    <source>
        <strain evidence="1 2">A2-2</strain>
    </source>
</reference>
<keyword evidence="2" id="KW-1185">Reference proteome</keyword>
<evidence type="ECO:0000313" key="2">
    <source>
        <dbReference type="Proteomes" id="UP001528823"/>
    </source>
</evidence>
<accession>A0ABT5U707</accession>
<sequence>MISSFVALLSISIGGIPVYADVLIPKRALILYIPDNDGIIVSYSKAVFEELNKRTGINIKIYKLPSEQVLVNANNGNGDGVALRVINIEKQYSNLKRINVPIITVQHVLFVKKLHVANSVNDMTYLNELVVKNKFLVGYLKGSQKAESELAKLSKENKVALNNPMQAFQLLKIGEIDLYLAGPGITSRSILNKYFHRSGIQELGIFSQFPLYPYLHKKHEKLMPLCEKALKSMLDDGTLNKFRMSLELSA</sequence>
<protein>
    <submittedName>
        <fullName evidence="1">Transporter substrate-binding domain-containing protein</fullName>
    </submittedName>
</protein>
<dbReference type="RefSeq" id="WP_274688512.1">
    <property type="nucleotide sequence ID" value="NZ_JAPMOU010000009.1"/>
</dbReference>
<comment type="caution">
    <text evidence="1">The sequence shown here is derived from an EMBL/GenBank/DDBJ whole genome shotgun (WGS) entry which is preliminary data.</text>
</comment>
<dbReference type="SUPFAM" id="SSF53850">
    <property type="entry name" value="Periplasmic binding protein-like II"/>
    <property type="match status" value="1"/>
</dbReference>
<proteinExistence type="predicted"/>
<gene>
    <name evidence="1" type="ORF">ORQ98_09225</name>
</gene>
<name>A0ABT5U707_9GAMM</name>
<organism evidence="1 2">
    <name type="scientific">Spartinivicinus poritis</name>
    <dbReference type="NCBI Taxonomy" id="2994640"/>
    <lineage>
        <taxon>Bacteria</taxon>
        <taxon>Pseudomonadati</taxon>
        <taxon>Pseudomonadota</taxon>
        <taxon>Gammaproteobacteria</taxon>
        <taxon>Oceanospirillales</taxon>
        <taxon>Zooshikellaceae</taxon>
        <taxon>Spartinivicinus</taxon>
    </lineage>
</organism>
<dbReference type="EMBL" id="JAPMOU010000009">
    <property type="protein sequence ID" value="MDE1462153.1"/>
    <property type="molecule type" value="Genomic_DNA"/>
</dbReference>